<evidence type="ECO:0000313" key="3">
    <source>
        <dbReference type="Proteomes" id="UP000800036"/>
    </source>
</evidence>
<dbReference type="EMBL" id="ML976737">
    <property type="protein sequence ID" value="KAF1967091.1"/>
    <property type="molecule type" value="Genomic_DNA"/>
</dbReference>
<proteinExistence type="predicted"/>
<dbReference type="PANTHER" id="PTHR42076">
    <property type="entry name" value="CYANOVIRIN-N HOMOLOG"/>
    <property type="match status" value="1"/>
</dbReference>
<sequence>MTFHYTAEEGSIHVEGNHILKARLQRPDGEYQDAEIDLNNHIGNENGSFFWDGENFSDSAEDVHFTIEGEGEVPVLRATLHNADGEGVQCDLNLAERISNNDGSFVFSE</sequence>
<feature type="domain" description="Cyanovirin-N" evidence="1">
    <location>
        <begin position="2"/>
        <end position="107"/>
    </location>
</feature>
<keyword evidence="3" id="KW-1185">Reference proteome</keyword>
<dbReference type="Gene3D" id="2.30.60.10">
    <property type="entry name" value="Cyanovirin-N"/>
    <property type="match status" value="1"/>
</dbReference>
<protein>
    <submittedName>
        <fullName evidence="2">Cyanovirin-N</fullName>
    </submittedName>
</protein>
<name>A0A6A5UQ80_9PLEO</name>
<dbReference type="OrthoDB" id="2441380at2759"/>
<dbReference type="AlphaFoldDB" id="A0A6A5UQ80"/>
<dbReference type="Proteomes" id="UP000800036">
    <property type="component" value="Unassembled WGS sequence"/>
</dbReference>
<evidence type="ECO:0000313" key="2">
    <source>
        <dbReference type="EMBL" id="KAF1967091.1"/>
    </source>
</evidence>
<accession>A0A6A5UQ80</accession>
<dbReference type="PANTHER" id="PTHR42076:SF1">
    <property type="entry name" value="CYANOVIRIN-N DOMAIN-CONTAINING PROTEIN"/>
    <property type="match status" value="1"/>
</dbReference>
<organism evidence="2 3">
    <name type="scientific">Bimuria novae-zelandiae CBS 107.79</name>
    <dbReference type="NCBI Taxonomy" id="1447943"/>
    <lineage>
        <taxon>Eukaryota</taxon>
        <taxon>Fungi</taxon>
        <taxon>Dikarya</taxon>
        <taxon>Ascomycota</taxon>
        <taxon>Pezizomycotina</taxon>
        <taxon>Dothideomycetes</taxon>
        <taxon>Pleosporomycetidae</taxon>
        <taxon>Pleosporales</taxon>
        <taxon>Massarineae</taxon>
        <taxon>Didymosphaeriaceae</taxon>
        <taxon>Bimuria</taxon>
    </lineage>
</organism>
<reference evidence="2" key="1">
    <citation type="journal article" date="2020" name="Stud. Mycol.">
        <title>101 Dothideomycetes genomes: a test case for predicting lifestyles and emergence of pathogens.</title>
        <authorList>
            <person name="Haridas S."/>
            <person name="Albert R."/>
            <person name="Binder M."/>
            <person name="Bloem J."/>
            <person name="Labutti K."/>
            <person name="Salamov A."/>
            <person name="Andreopoulos B."/>
            <person name="Baker S."/>
            <person name="Barry K."/>
            <person name="Bills G."/>
            <person name="Bluhm B."/>
            <person name="Cannon C."/>
            <person name="Castanera R."/>
            <person name="Culley D."/>
            <person name="Daum C."/>
            <person name="Ezra D."/>
            <person name="Gonzalez J."/>
            <person name="Henrissat B."/>
            <person name="Kuo A."/>
            <person name="Liang C."/>
            <person name="Lipzen A."/>
            <person name="Lutzoni F."/>
            <person name="Magnuson J."/>
            <person name="Mondo S."/>
            <person name="Nolan M."/>
            <person name="Ohm R."/>
            <person name="Pangilinan J."/>
            <person name="Park H.-J."/>
            <person name="Ramirez L."/>
            <person name="Alfaro M."/>
            <person name="Sun H."/>
            <person name="Tritt A."/>
            <person name="Yoshinaga Y."/>
            <person name="Zwiers L.-H."/>
            <person name="Turgeon B."/>
            <person name="Goodwin S."/>
            <person name="Spatafora J."/>
            <person name="Crous P."/>
            <person name="Grigoriev I."/>
        </authorList>
    </citation>
    <scope>NUCLEOTIDE SEQUENCE</scope>
    <source>
        <strain evidence="2">CBS 107.79</strain>
    </source>
</reference>
<dbReference type="Pfam" id="PF08881">
    <property type="entry name" value="CVNH"/>
    <property type="match status" value="1"/>
</dbReference>
<evidence type="ECO:0000259" key="1">
    <source>
        <dbReference type="SMART" id="SM01111"/>
    </source>
</evidence>
<dbReference type="InterPro" id="IPR011058">
    <property type="entry name" value="Cyanovirin-N"/>
</dbReference>
<dbReference type="InterPro" id="IPR036673">
    <property type="entry name" value="Cyanovirin-N_sf"/>
</dbReference>
<gene>
    <name evidence="2" type="ORF">BU23DRAFT_484581</name>
</gene>
<dbReference type="SUPFAM" id="SSF51322">
    <property type="entry name" value="Cyanovirin-N"/>
    <property type="match status" value="1"/>
</dbReference>
<dbReference type="SMART" id="SM01111">
    <property type="entry name" value="CVNH"/>
    <property type="match status" value="1"/>
</dbReference>